<evidence type="ECO:0000313" key="2">
    <source>
        <dbReference type="Proteomes" id="UP000324800"/>
    </source>
</evidence>
<dbReference type="EMBL" id="SNRW01005905">
    <property type="protein sequence ID" value="KAA6384126.1"/>
    <property type="molecule type" value="Genomic_DNA"/>
</dbReference>
<gene>
    <name evidence="1" type="ORF">EZS28_020348</name>
</gene>
<name>A0A5J4VP22_9EUKA</name>
<accession>A0A5J4VP22</accession>
<sequence length="735" mass="79983">MTILGDATGGGNAITDLSFDGNTLIPAKNSSFITTNYDETITGQKTFYTTIHSVRISVQNYDNNSVVCTGGGVKAIQDINASVDFSNYYNKSQTYSQTETDQKLNLKLNISDQIDAYTKTQDDALLLLKADKTQLIDAYSKIEADALLDEKLNVSDQIDAYTKGEDDALLLLKADKTQLIDAYTKGETNNLLNNKADSGVSYTKGENDNLLLLKADKTQLIDSYTKGKDDALLLLKADKTQLIDSYSKGETNNLLNNKADSGVSYTKGEDDAMLLLKADKTQLIDSYTKGEDDALLLLKADKTQLIDSYTKLEDDALLLLKADKTQLIDSYSKGETNNLLNNKADSGVSYTKGEADNLLINKTISGVSYTKRDDDALLLLKADKTQLIDAYTKGETNNLLNNKVDSGVSYNKGEDDALLLLKANQSTTYTKIETDQLISQIEVCDVDLSGYLTLGTSQTITANKTFNNACRFISSIDGMGTITGASFVKSSADDTVVLLGAGGTKPISEFAGSPTDLSDYYTKTQTYSKTETDNEYVRLDGSFQQTIIGRLKYVSPFGQKYDETQDQVANTYLTMSEVDSKLTNYVNTTNNQEINGTKIFNSNINAAGFAKTGKDDTSVLLAGGGDRLLSSFGGIEDLTSSAFSGMNGAVIQYKLIRIGNLYIFSQLACGGNNNMGTFNTDYLVQDDVAVITYIPFPNHTVDKGGYVSITHSTGLITCKSTTNTYIQCASVTWFK</sequence>
<evidence type="ECO:0000313" key="1">
    <source>
        <dbReference type="EMBL" id="KAA6384126.1"/>
    </source>
</evidence>
<organism evidence="1 2">
    <name type="scientific">Streblomastix strix</name>
    <dbReference type="NCBI Taxonomy" id="222440"/>
    <lineage>
        <taxon>Eukaryota</taxon>
        <taxon>Metamonada</taxon>
        <taxon>Preaxostyla</taxon>
        <taxon>Oxymonadida</taxon>
        <taxon>Streblomastigidae</taxon>
        <taxon>Streblomastix</taxon>
    </lineage>
</organism>
<dbReference type="AlphaFoldDB" id="A0A5J4VP22"/>
<dbReference type="Proteomes" id="UP000324800">
    <property type="component" value="Unassembled WGS sequence"/>
</dbReference>
<protein>
    <submittedName>
        <fullName evidence="1">Uncharacterized protein</fullName>
    </submittedName>
</protein>
<proteinExistence type="predicted"/>
<reference evidence="1 2" key="1">
    <citation type="submission" date="2019-03" db="EMBL/GenBank/DDBJ databases">
        <title>Single cell metagenomics reveals metabolic interactions within the superorganism composed of flagellate Streblomastix strix and complex community of Bacteroidetes bacteria on its surface.</title>
        <authorList>
            <person name="Treitli S.C."/>
            <person name="Kolisko M."/>
            <person name="Husnik F."/>
            <person name="Keeling P."/>
            <person name="Hampl V."/>
        </authorList>
    </citation>
    <scope>NUCLEOTIDE SEQUENCE [LARGE SCALE GENOMIC DNA]</scope>
    <source>
        <strain evidence="1">ST1C</strain>
    </source>
</reference>
<comment type="caution">
    <text evidence="1">The sequence shown here is derived from an EMBL/GenBank/DDBJ whole genome shotgun (WGS) entry which is preliminary data.</text>
</comment>